<proteinExistence type="predicted"/>
<evidence type="ECO:0000256" key="2">
    <source>
        <dbReference type="ARBA" id="ARBA00004679"/>
    </source>
</evidence>
<accession>A0A0F9TAC8</accession>
<evidence type="ECO:0000256" key="4">
    <source>
        <dbReference type="ARBA" id="ARBA00022679"/>
    </source>
</evidence>
<comment type="pathway">
    <text evidence="2">Carbohydrate degradation; glycolysis; D-glyceraldehyde 3-phosphate and glycerone phosphate from D-glucose: step 3/4.</text>
</comment>
<evidence type="ECO:0000256" key="1">
    <source>
        <dbReference type="ARBA" id="ARBA00001946"/>
    </source>
</evidence>
<keyword evidence="4" id="KW-0808">Transferase</keyword>
<name>A0A0F9TAC8_9ZZZZ</name>
<evidence type="ECO:0000256" key="3">
    <source>
        <dbReference type="ARBA" id="ARBA00022490"/>
    </source>
</evidence>
<evidence type="ECO:0000256" key="5">
    <source>
        <dbReference type="ARBA" id="ARBA00022723"/>
    </source>
</evidence>
<dbReference type="GO" id="GO:0070095">
    <property type="term" value="F:fructose-6-phosphate binding"/>
    <property type="evidence" value="ECO:0007669"/>
    <property type="project" value="TreeGrafter"/>
</dbReference>
<dbReference type="GO" id="GO:0006002">
    <property type="term" value="P:fructose 6-phosphate metabolic process"/>
    <property type="evidence" value="ECO:0007669"/>
    <property type="project" value="InterPro"/>
</dbReference>
<dbReference type="GO" id="GO:0016208">
    <property type="term" value="F:AMP binding"/>
    <property type="evidence" value="ECO:0007669"/>
    <property type="project" value="TreeGrafter"/>
</dbReference>
<dbReference type="AlphaFoldDB" id="A0A0F9TAC8"/>
<evidence type="ECO:0000256" key="6">
    <source>
        <dbReference type="ARBA" id="ARBA00022777"/>
    </source>
</evidence>
<dbReference type="GO" id="GO:0061621">
    <property type="term" value="P:canonical glycolysis"/>
    <property type="evidence" value="ECO:0007669"/>
    <property type="project" value="TreeGrafter"/>
</dbReference>
<evidence type="ECO:0000259" key="9">
    <source>
        <dbReference type="Pfam" id="PF00365"/>
    </source>
</evidence>
<dbReference type="GO" id="GO:0048029">
    <property type="term" value="F:monosaccharide binding"/>
    <property type="evidence" value="ECO:0007669"/>
    <property type="project" value="TreeGrafter"/>
</dbReference>
<keyword evidence="5" id="KW-0479">Metal-binding</keyword>
<gene>
    <name evidence="10" type="ORF">LCGC14_0416510</name>
</gene>
<evidence type="ECO:0000256" key="8">
    <source>
        <dbReference type="ARBA" id="ARBA00023152"/>
    </source>
</evidence>
<dbReference type="GO" id="GO:0046872">
    <property type="term" value="F:metal ion binding"/>
    <property type="evidence" value="ECO:0007669"/>
    <property type="project" value="UniProtKB-KW"/>
</dbReference>
<reference evidence="10" key="1">
    <citation type="journal article" date="2015" name="Nature">
        <title>Complex archaea that bridge the gap between prokaryotes and eukaryotes.</title>
        <authorList>
            <person name="Spang A."/>
            <person name="Saw J.H."/>
            <person name="Jorgensen S.L."/>
            <person name="Zaremba-Niedzwiedzka K."/>
            <person name="Martijn J."/>
            <person name="Lind A.E."/>
            <person name="van Eijk R."/>
            <person name="Schleper C."/>
            <person name="Guy L."/>
            <person name="Ettema T.J."/>
        </authorList>
    </citation>
    <scope>NUCLEOTIDE SEQUENCE</scope>
</reference>
<dbReference type="GO" id="GO:0042802">
    <property type="term" value="F:identical protein binding"/>
    <property type="evidence" value="ECO:0007669"/>
    <property type="project" value="TreeGrafter"/>
</dbReference>
<dbReference type="GO" id="GO:0003872">
    <property type="term" value="F:6-phosphofructokinase activity"/>
    <property type="evidence" value="ECO:0007669"/>
    <property type="project" value="InterPro"/>
</dbReference>
<feature type="domain" description="Phosphofructokinase" evidence="9">
    <location>
        <begin position="8"/>
        <end position="342"/>
    </location>
</feature>
<keyword evidence="6" id="KW-0418">Kinase</keyword>
<sequence>MKGNQIKKVGILTGGGDCPGLNSVIYGIMLKAYDADIECIGIQKGWKGFLENITVPLNIADHDDLHTVGGTILYTSRTNPYKELSKEKTDEEKERFKEKIAKEMASKFKDLGIDALITIGGDDTLGVANAMHKYTGAKVVGCPKTIDNDLAGTHYTFGFWSAVQLASNSMDNLTTTASSHQRVFIVEIMGRDAGFLTMYSGISAGADIILIPETPFDLEKDVIDVLKNRANAGYKYHMIACSEGAYPDENSLKNHFKTISQKTIDNLPKDSYGNPVLPALNMSQILVKELNLRDDLKEVFEKNNVDFECRSVVLGHTMRAGTPSSFDRILGLRFGLAAMKLILNNDFGKMVSLQGNKIKTFPLAEGVGKKYITPDNDKMELRDLLVKVRYLSKQK</sequence>
<dbReference type="InterPro" id="IPR000023">
    <property type="entry name" value="Phosphofructokinase_dom"/>
</dbReference>
<dbReference type="PANTHER" id="PTHR13697">
    <property type="entry name" value="PHOSPHOFRUCTOKINASE"/>
    <property type="match status" value="1"/>
</dbReference>
<comment type="caution">
    <text evidence="10">The sequence shown here is derived from an EMBL/GenBank/DDBJ whole genome shotgun (WGS) entry which is preliminary data.</text>
</comment>
<dbReference type="GO" id="GO:0005524">
    <property type="term" value="F:ATP binding"/>
    <property type="evidence" value="ECO:0007669"/>
    <property type="project" value="TreeGrafter"/>
</dbReference>
<dbReference type="GO" id="GO:0030388">
    <property type="term" value="P:fructose 1,6-bisphosphate metabolic process"/>
    <property type="evidence" value="ECO:0007669"/>
    <property type="project" value="TreeGrafter"/>
</dbReference>
<dbReference type="InterPro" id="IPR035966">
    <property type="entry name" value="PKF_sf"/>
</dbReference>
<comment type="cofactor">
    <cofactor evidence="1">
        <name>Mg(2+)</name>
        <dbReference type="ChEBI" id="CHEBI:18420"/>
    </cofactor>
</comment>
<dbReference type="InterPro" id="IPR022953">
    <property type="entry name" value="ATP_PFK"/>
</dbReference>
<organism evidence="10">
    <name type="scientific">marine sediment metagenome</name>
    <dbReference type="NCBI Taxonomy" id="412755"/>
    <lineage>
        <taxon>unclassified sequences</taxon>
        <taxon>metagenomes</taxon>
        <taxon>ecological metagenomes</taxon>
    </lineage>
</organism>
<dbReference type="EMBL" id="LAZR01000374">
    <property type="protein sequence ID" value="KKN71902.1"/>
    <property type="molecule type" value="Genomic_DNA"/>
</dbReference>
<protein>
    <recommendedName>
        <fullName evidence="9">Phosphofructokinase domain-containing protein</fullName>
    </recommendedName>
</protein>
<dbReference type="GO" id="GO:0005945">
    <property type="term" value="C:6-phosphofructokinase complex"/>
    <property type="evidence" value="ECO:0007669"/>
    <property type="project" value="TreeGrafter"/>
</dbReference>
<keyword evidence="8" id="KW-0324">Glycolysis</keyword>
<dbReference type="UniPathway" id="UPA00109">
    <property type="reaction ID" value="UER00182"/>
</dbReference>
<dbReference type="PANTHER" id="PTHR13697:SF52">
    <property type="entry name" value="ATP-DEPENDENT 6-PHOSPHOFRUCTOKINASE 3"/>
    <property type="match status" value="1"/>
</dbReference>
<dbReference type="PRINTS" id="PR00476">
    <property type="entry name" value="PHFRCTKINASE"/>
</dbReference>
<evidence type="ECO:0000256" key="7">
    <source>
        <dbReference type="ARBA" id="ARBA00022842"/>
    </source>
</evidence>
<dbReference type="SUPFAM" id="SSF53784">
    <property type="entry name" value="Phosphofructokinase"/>
    <property type="match status" value="1"/>
</dbReference>
<evidence type="ECO:0000313" key="10">
    <source>
        <dbReference type="EMBL" id="KKN71902.1"/>
    </source>
</evidence>
<dbReference type="Gene3D" id="3.40.50.460">
    <property type="entry name" value="Phosphofructokinase domain"/>
    <property type="match status" value="1"/>
</dbReference>
<dbReference type="Pfam" id="PF00365">
    <property type="entry name" value="PFK"/>
    <property type="match status" value="1"/>
</dbReference>
<keyword evidence="7" id="KW-0460">Magnesium</keyword>
<dbReference type="Gene3D" id="3.40.50.450">
    <property type="match status" value="1"/>
</dbReference>
<keyword evidence="3" id="KW-0963">Cytoplasm</keyword>
<dbReference type="NCBIfam" id="NF002872">
    <property type="entry name" value="PRK03202.1"/>
    <property type="match status" value="1"/>
</dbReference>